<comment type="caution">
    <text evidence="4">The sequence shown here is derived from an EMBL/GenBank/DDBJ whole genome shotgun (WGS) entry which is preliminary data.</text>
</comment>
<organism evidence="4 5">
    <name type="scientific">Ananas comosus</name>
    <name type="common">Pineapple</name>
    <name type="synonym">Ananas ananas</name>
    <dbReference type="NCBI Taxonomy" id="4615"/>
    <lineage>
        <taxon>Eukaryota</taxon>
        <taxon>Viridiplantae</taxon>
        <taxon>Streptophyta</taxon>
        <taxon>Embryophyta</taxon>
        <taxon>Tracheophyta</taxon>
        <taxon>Spermatophyta</taxon>
        <taxon>Magnoliopsida</taxon>
        <taxon>Liliopsida</taxon>
        <taxon>Poales</taxon>
        <taxon>Bromeliaceae</taxon>
        <taxon>Bromelioideae</taxon>
        <taxon>Ananas</taxon>
    </lineage>
</organism>
<evidence type="ECO:0000256" key="1">
    <source>
        <dbReference type="ARBA" id="ARBA00006524"/>
    </source>
</evidence>
<dbReference type="GO" id="GO:0006364">
    <property type="term" value="P:rRNA processing"/>
    <property type="evidence" value="ECO:0007669"/>
    <property type="project" value="UniProtKB-KW"/>
</dbReference>
<dbReference type="AlphaFoldDB" id="A0A199W7F6"/>
<feature type="region of interest" description="Disordered" evidence="3">
    <location>
        <begin position="1"/>
        <end position="23"/>
    </location>
</feature>
<dbReference type="InterPro" id="IPR019398">
    <property type="entry name" value="Pre-rRNA_process_TSR2"/>
</dbReference>
<evidence type="ECO:0000313" key="5">
    <source>
        <dbReference type="Proteomes" id="UP000092600"/>
    </source>
</evidence>
<keyword evidence="2" id="KW-0698">rRNA processing</keyword>
<sequence>MDYSNGGAREGGGGDPSPMAHPEPLSLLREGISLVLSRWTALQMAIENEWGGRDSCAKADDFAASILSWFLQSKDPLYIDDLENLIDESMVLSFNTEIEDGSVEEVAEQLMVMHEDSLKGNYESIEKLRRTGTQVNAVSRSRRVIDDNEDESSDEEVSKMMVDETKPKEMVVNEPKPSKPIPDEDGWSVVAQRRNRGKRSG</sequence>
<protein>
    <submittedName>
        <fullName evidence="4">Pre-rRNA-processing protein TSR</fullName>
    </submittedName>
</protein>
<dbReference type="STRING" id="4615.A0A199W7F6"/>
<feature type="compositionally biased region" description="Basic and acidic residues" evidence="3">
    <location>
        <begin position="156"/>
        <end position="171"/>
    </location>
</feature>
<proteinExistence type="inferred from homology"/>
<dbReference type="Proteomes" id="UP000092600">
    <property type="component" value="Unassembled WGS sequence"/>
</dbReference>
<dbReference type="Pfam" id="PF10273">
    <property type="entry name" value="WGG"/>
    <property type="match status" value="1"/>
</dbReference>
<feature type="region of interest" description="Disordered" evidence="3">
    <location>
        <begin position="140"/>
        <end position="201"/>
    </location>
</feature>
<gene>
    <name evidence="4" type="ORF">ACMD2_12830</name>
</gene>
<reference evidence="4 5" key="1">
    <citation type="journal article" date="2016" name="DNA Res.">
        <title>The draft genome of MD-2 pineapple using hybrid error correction of long reads.</title>
        <authorList>
            <person name="Redwan R.M."/>
            <person name="Saidin A."/>
            <person name="Kumar S.V."/>
        </authorList>
    </citation>
    <scope>NUCLEOTIDE SEQUENCE [LARGE SCALE GENOMIC DNA]</scope>
    <source>
        <strain evidence="5">cv. MD2</strain>
        <tissue evidence="4">Leaf</tissue>
    </source>
</reference>
<name>A0A199W7F6_ANACO</name>
<evidence type="ECO:0000256" key="3">
    <source>
        <dbReference type="SAM" id="MobiDB-lite"/>
    </source>
</evidence>
<dbReference type="PANTHER" id="PTHR21250">
    <property type="entry name" value="PRE-RRNA-PROCESSING PROTEIN TSR2 HOMOLOG"/>
    <property type="match status" value="1"/>
</dbReference>
<evidence type="ECO:0000313" key="4">
    <source>
        <dbReference type="EMBL" id="OAY85171.1"/>
    </source>
</evidence>
<dbReference type="EMBL" id="LSRQ01000120">
    <property type="protein sequence ID" value="OAY85171.1"/>
    <property type="molecule type" value="Genomic_DNA"/>
</dbReference>
<accession>A0A199W7F6</accession>
<evidence type="ECO:0000256" key="2">
    <source>
        <dbReference type="ARBA" id="ARBA00022552"/>
    </source>
</evidence>
<comment type="similarity">
    <text evidence="1">Belongs to the TSR2 family.</text>
</comment>